<sequence>MSVATLGRCQARTLPGVFFALSVALLAIVVPVADARRVDNHWHSPPHNNTTAAPARFTWHGPREPQREGKQHVLAGVAIMCLVFGGAVIGTVKYLRGQDEREGLPGTGSIPRRRRGYDAV</sequence>
<evidence type="ECO:0000313" key="3">
    <source>
        <dbReference type="EMBL" id="CAD9117267.1"/>
    </source>
</evidence>
<gene>
    <name evidence="3" type="ORF">NDES1114_LOCUS15396</name>
</gene>
<protein>
    <recommendedName>
        <fullName evidence="4">Transmembrane protein</fullName>
    </recommendedName>
</protein>
<dbReference type="EMBL" id="HBGF01023306">
    <property type="protein sequence ID" value="CAD9117267.1"/>
    <property type="molecule type" value="Transcribed_RNA"/>
</dbReference>
<evidence type="ECO:0000256" key="1">
    <source>
        <dbReference type="SAM" id="MobiDB-lite"/>
    </source>
</evidence>
<feature type="compositionally biased region" description="Basic residues" evidence="1">
    <location>
        <begin position="111"/>
        <end position="120"/>
    </location>
</feature>
<dbReference type="AlphaFoldDB" id="A0A7S1LYP8"/>
<keyword evidence="2" id="KW-1133">Transmembrane helix</keyword>
<reference evidence="3" key="1">
    <citation type="submission" date="2021-01" db="EMBL/GenBank/DDBJ databases">
        <authorList>
            <person name="Corre E."/>
            <person name="Pelletier E."/>
            <person name="Niang G."/>
            <person name="Scheremetjew M."/>
            <person name="Finn R."/>
            <person name="Kale V."/>
            <person name="Holt S."/>
            <person name="Cochrane G."/>
            <person name="Meng A."/>
            <person name="Brown T."/>
            <person name="Cohen L."/>
        </authorList>
    </citation>
    <scope>NUCLEOTIDE SEQUENCE</scope>
    <source>
        <strain evidence="3">CCAP 1951/1</strain>
    </source>
</reference>
<proteinExistence type="predicted"/>
<feature type="transmembrane region" description="Helical" evidence="2">
    <location>
        <begin position="73"/>
        <end position="95"/>
    </location>
</feature>
<feature type="region of interest" description="Disordered" evidence="1">
    <location>
        <begin position="99"/>
        <end position="120"/>
    </location>
</feature>
<organism evidence="3">
    <name type="scientific">Neobodo designis</name>
    <name type="common">Flagellated protozoan</name>
    <name type="synonym">Bodo designis</name>
    <dbReference type="NCBI Taxonomy" id="312471"/>
    <lineage>
        <taxon>Eukaryota</taxon>
        <taxon>Discoba</taxon>
        <taxon>Euglenozoa</taxon>
        <taxon>Kinetoplastea</taxon>
        <taxon>Metakinetoplastina</taxon>
        <taxon>Neobodonida</taxon>
        <taxon>Neobodo</taxon>
    </lineage>
</organism>
<name>A0A7S1LYP8_NEODS</name>
<feature type="transmembrane region" description="Helical" evidence="2">
    <location>
        <begin position="12"/>
        <end position="33"/>
    </location>
</feature>
<evidence type="ECO:0008006" key="4">
    <source>
        <dbReference type="Google" id="ProtNLM"/>
    </source>
</evidence>
<keyword evidence="2" id="KW-0472">Membrane</keyword>
<evidence type="ECO:0000256" key="2">
    <source>
        <dbReference type="SAM" id="Phobius"/>
    </source>
</evidence>
<accession>A0A7S1LYP8</accession>
<keyword evidence="2" id="KW-0812">Transmembrane</keyword>